<gene>
    <name evidence="1" type="ORF">ACFQV2_00125</name>
    <name evidence="2" type="ORF">ACFQV2_02315</name>
</gene>
<dbReference type="Gene3D" id="1.10.860.10">
    <property type="entry name" value="DNAb Helicase, Chain A"/>
    <property type="match status" value="1"/>
</dbReference>
<dbReference type="SUPFAM" id="SSF48024">
    <property type="entry name" value="N-terminal domain of DnaB helicase"/>
    <property type="match status" value="1"/>
</dbReference>
<dbReference type="Proteomes" id="UP001596512">
    <property type="component" value="Unassembled WGS sequence"/>
</dbReference>
<protein>
    <submittedName>
        <fullName evidence="2">Uncharacterized protein</fullName>
    </submittedName>
</protein>
<reference evidence="2" key="3">
    <citation type="submission" date="2024-09" db="EMBL/GenBank/DDBJ databases">
        <authorList>
            <person name="Sun Q."/>
            <person name="Mori K."/>
        </authorList>
    </citation>
    <scope>NUCLEOTIDE SEQUENCE</scope>
    <source>
        <strain evidence="2">JCM 17695</strain>
    </source>
</reference>
<dbReference type="InterPro" id="IPR036185">
    <property type="entry name" value="DNA_heli_DnaB-like_N_sf"/>
</dbReference>
<reference evidence="3" key="2">
    <citation type="journal article" date="2019" name="Int. J. Syst. Evol. Microbiol.">
        <title>The Global Catalogue of Microorganisms (GCM) 10K type strain sequencing project: providing services to taxonomists for standard genome sequencing and annotation.</title>
        <authorList>
            <consortium name="The Broad Institute Genomics Platform"/>
            <consortium name="The Broad Institute Genome Sequencing Center for Infectious Disease"/>
            <person name="Wu L."/>
            <person name="Ma J."/>
        </authorList>
    </citation>
    <scope>NUCLEOTIDE SEQUENCE [LARGE SCALE GENOMIC DNA]</scope>
    <source>
        <strain evidence="3">JCM 17695</strain>
    </source>
</reference>
<accession>A0ABW2TIH9</accession>
<comment type="caution">
    <text evidence="2">The sequence shown here is derived from an EMBL/GenBank/DDBJ whole genome shotgun (WGS) entry which is preliminary data.</text>
</comment>
<proteinExistence type="predicted"/>
<sequence length="167" mass="18049">MSQFVLDTDAIVIGTLMTLTPGTARHGLDRLAPEDFPSWPARHAFTLLRDMTAAGVPSLDPATLVGHAQRTAAVAAHQWPGLTRFLSAAVSVNVPACALDFHIDLLLEATYRRRIHAAATRLAQLADTATLSDLDHHLAVEAADLDHHRARITTGLRPVTHHPERAA</sequence>
<evidence type="ECO:0000313" key="1">
    <source>
        <dbReference type="EMBL" id="MFC7612312.1"/>
    </source>
</evidence>
<evidence type="ECO:0000313" key="3">
    <source>
        <dbReference type="Proteomes" id="UP001596512"/>
    </source>
</evidence>
<dbReference type="EMBL" id="JBHTEY010000004">
    <property type="protein sequence ID" value="MFC7612658.1"/>
    <property type="molecule type" value="Genomic_DNA"/>
</dbReference>
<reference evidence="2" key="1">
    <citation type="journal article" date="2014" name="Int. J. Syst. Evol. Microbiol.">
        <title>Complete genome of a new Firmicutes species belonging to the dominant human colonic microbiota ('Ruminococcus bicirculans') reveals two chromosomes and a selective capacity to utilize plant glucans.</title>
        <authorList>
            <consortium name="NISC Comparative Sequencing Program"/>
            <person name="Wegmann U."/>
            <person name="Louis P."/>
            <person name="Goesmann A."/>
            <person name="Henrissat B."/>
            <person name="Duncan S.H."/>
            <person name="Flint H.J."/>
        </authorList>
    </citation>
    <scope>NUCLEOTIDE SEQUENCE</scope>
    <source>
        <strain evidence="2">JCM 17695</strain>
    </source>
</reference>
<dbReference type="InterPro" id="IPR016136">
    <property type="entry name" value="DNA_helicase_N/primase_C"/>
</dbReference>
<keyword evidence="3" id="KW-1185">Reference proteome</keyword>
<evidence type="ECO:0000313" key="2">
    <source>
        <dbReference type="EMBL" id="MFC7612658.1"/>
    </source>
</evidence>
<dbReference type="EMBL" id="JBHTEY010000001">
    <property type="protein sequence ID" value="MFC7612312.1"/>
    <property type="molecule type" value="Genomic_DNA"/>
</dbReference>
<name>A0ABW2TIH9_9PSEU</name>
<organism evidence="2 3">
    <name type="scientific">Actinokineospora soli</name>
    <dbReference type="NCBI Taxonomy" id="1048753"/>
    <lineage>
        <taxon>Bacteria</taxon>
        <taxon>Bacillati</taxon>
        <taxon>Actinomycetota</taxon>
        <taxon>Actinomycetes</taxon>
        <taxon>Pseudonocardiales</taxon>
        <taxon>Pseudonocardiaceae</taxon>
        <taxon>Actinokineospora</taxon>
    </lineage>
</organism>